<evidence type="ECO:0000259" key="10">
    <source>
        <dbReference type="PROSITE" id="PS50109"/>
    </source>
</evidence>
<dbReference type="InterPro" id="IPR005467">
    <property type="entry name" value="His_kinase_dom"/>
</dbReference>
<dbReference type="Proteomes" id="UP000095255">
    <property type="component" value="Unassembled WGS sequence"/>
</dbReference>
<dbReference type="Pfam" id="PF02518">
    <property type="entry name" value="HATPase_c"/>
    <property type="match status" value="1"/>
</dbReference>
<name>A0A1E5L6B2_9FIRM</name>
<dbReference type="InterPro" id="IPR036890">
    <property type="entry name" value="HATPase_C_sf"/>
</dbReference>
<dbReference type="AlphaFoldDB" id="A0A1E5L6B2"/>
<dbReference type="InterPro" id="IPR050482">
    <property type="entry name" value="Sensor_HK_TwoCompSys"/>
</dbReference>
<dbReference type="GO" id="GO:0016020">
    <property type="term" value="C:membrane"/>
    <property type="evidence" value="ECO:0007669"/>
    <property type="project" value="InterPro"/>
</dbReference>
<comment type="catalytic activity">
    <reaction evidence="1">
        <text>ATP + protein L-histidine = ADP + protein N-phospho-L-histidine.</text>
        <dbReference type="EC" id="2.7.13.3"/>
    </reaction>
</comment>
<evidence type="ECO:0000256" key="9">
    <source>
        <dbReference type="SAM" id="Phobius"/>
    </source>
</evidence>
<dbReference type="EMBL" id="MJAT01000012">
    <property type="protein sequence ID" value="OEH85697.1"/>
    <property type="molecule type" value="Genomic_DNA"/>
</dbReference>
<gene>
    <name evidence="11" type="ORF">BHU72_02565</name>
</gene>
<dbReference type="GO" id="GO:0005524">
    <property type="term" value="F:ATP binding"/>
    <property type="evidence" value="ECO:0007669"/>
    <property type="project" value="UniProtKB-KW"/>
</dbReference>
<dbReference type="Pfam" id="PF07730">
    <property type="entry name" value="HisKA_3"/>
    <property type="match status" value="1"/>
</dbReference>
<reference evidence="11 12" key="1">
    <citation type="submission" date="2016-09" db="EMBL/GenBank/DDBJ databases">
        <title>Desulfuribacillus arsenicus sp. nov., an obligately anaerobic, dissimilatory arsenic- and antimonate-reducing bacterium isolated from anoxic sediments.</title>
        <authorList>
            <person name="Abin C.A."/>
            <person name="Hollibaugh J.T."/>
        </authorList>
    </citation>
    <scope>NUCLEOTIDE SEQUENCE [LARGE SCALE GENOMIC DNA]</scope>
    <source>
        <strain evidence="11 12">MLFW-2</strain>
    </source>
</reference>
<evidence type="ECO:0000256" key="4">
    <source>
        <dbReference type="ARBA" id="ARBA00022679"/>
    </source>
</evidence>
<evidence type="ECO:0000256" key="5">
    <source>
        <dbReference type="ARBA" id="ARBA00022741"/>
    </source>
</evidence>
<evidence type="ECO:0000256" key="8">
    <source>
        <dbReference type="ARBA" id="ARBA00023012"/>
    </source>
</evidence>
<keyword evidence="6" id="KW-0418">Kinase</keyword>
<dbReference type="SUPFAM" id="SSF55781">
    <property type="entry name" value="GAF domain-like"/>
    <property type="match status" value="1"/>
</dbReference>
<keyword evidence="9" id="KW-0472">Membrane</keyword>
<evidence type="ECO:0000256" key="1">
    <source>
        <dbReference type="ARBA" id="ARBA00000085"/>
    </source>
</evidence>
<dbReference type="SUPFAM" id="SSF55874">
    <property type="entry name" value="ATPase domain of HSP90 chaperone/DNA topoisomerase II/histidine kinase"/>
    <property type="match status" value="1"/>
</dbReference>
<dbReference type="Gene3D" id="3.30.450.40">
    <property type="match status" value="1"/>
</dbReference>
<dbReference type="SMART" id="SM00387">
    <property type="entry name" value="HATPase_c"/>
    <property type="match status" value="1"/>
</dbReference>
<keyword evidence="3" id="KW-0597">Phosphoprotein</keyword>
<feature type="transmembrane region" description="Helical" evidence="9">
    <location>
        <begin position="39"/>
        <end position="57"/>
    </location>
</feature>
<keyword evidence="7" id="KW-0067">ATP-binding</keyword>
<dbReference type="InterPro" id="IPR029016">
    <property type="entry name" value="GAF-like_dom_sf"/>
</dbReference>
<evidence type="ECO:0000256" key="2">
    <source>
        <dbReference type="ARBA" id="ARBA00012438"/>
    </source>
</evidence>
<keyword evidence="9" id="KW-1133">Transmembrane helix</keyword>
<accession>A0A1E5L6B2</accession>
<evidence type="ECO:0000256" key="3">
    <source>
        <dbReference type="ARBA" id="ARBA00022553"/>
    </source>
</evidence>
<dbReference type="Gene3D" id="1.20.5.1930">
    <property type="match status" value="1"/>
</dbReference>
<dbReference type="CDD" id="cd16917">
    <property type="entry name" value="HATPase_UhpB-NarQ-NarX-like"/>
    <property type="match status" value="1"/>
</dbReference>
<dbReference type="GO" id="GO:0000155">
    <property type="term" value="F:phosphorelay sensor kinase activity"/>
    <property type="evidence" value="ECO:0007669"/>
    <property type="project" value="InterPro"/>
</dbReference>
<dbReference type="PROSITE" id="PS50109">
    <property type="entry name" value="HIS_KIN"/>
    <property type="match status" value="1"/>
</dbReference>
<feature type="domain" description="Histidine kinase" evidence="10">
    <location>
        <begin position="216"/>
        <end position="447"/>
    </location>
</feature>
<dbReference type="GO" id="GO:0046983">
    <property type="term" value="F:protein dimerization activity"/>
    <property type="evidence" value="ECO:0007669"/>
    <property type="project" value="InterPro"/>
</dbReference>
<keyword evidence="9" id="KW-0812">Transmembrane</keyword>
<dbReference type="InterPro" id="IPR011712">
    <property type="entry name" value="Sig_transdc_His_kin_sub3_dim/P"/>
</dbReference>
<dbReference type="InterPro" id="IPR003594">
    <property type="entry name" value="HATPase_dom"/>
</dbReference>
<evidence type="ECO:0000256" key="7">
    <source>
        <dbReference type="ARBA" id="ARBA00022840"/>
    </source>
</evidence>
<dbReference type="PANTHER" id="PTHR24421">
    <property type="entry name" value="NITRATE/NITRITE SENSOR PROTEIN NARX-RELATED"/>
    <property type="match status" value="1"/>
</dbReference>
<dbReference type="STRING" id="1390249.BHU72_02565"/>
<comment type="caution">
    <text evidence="11">The sequence shown here is derived from an EMBL/GenBank/DDBJ whole genome shotgun (WGS) entry which is preliminary data.</text>
</comment>
<dbReference type="EC" id="2.7.13.3" evidence="2"/>
<keyword evidence="4" id="KW-0808">Transferase</keyword>
<proteinExistence type="predicted"/>
<feature type="transmembrane region" description="Helical" evidence="9">
    <location>
        <begin position="7"/>
        <end position="27"/>
    </location>
</feature>
<evidence type="ECO:0000313" key="11">
    <source>
        <dbReference type="EMBL" id="OEH85697.1"/>
    </source>
</evidence>
<dbReference type="OrthoDB" id="9795828at2"/>
<protein>
    <recommendedName>
        <fullName evidence="2">histidine kinase</fullName>
        <ecNumber evidence="2">2.7.13.3</ecNumber>
    </recommendedName>
</protein>
<dbReference type="Gene3D" id="3.30.565.10">
    <property type="entry name" value="Histidine kinase-like ATPase, C-terminal domain"/>
    <property type="match status" value="1"/>
</dbReference>
<dbReference type="InterPro" id="IPR003018">
    <property type="entry name" value="GAF"/>
</dbReference>
<organism evidence="11 12">
    <name type="scientific">Desulfuribacillus stibiiarsenatis</name>
    <dbReference type="NCBI Taxonomy" id="1390249"/>
    <lineage>
        <taxon>Bacteria</taxon>
        <taxon>Bacillati</taxon>
        <taxon>Bacillota</taxon>
        <taxon>Desulfuribacillia</taxon>
        <taxon>Desulfuribacillales</taxon>
        <taxon>Desulfuribacillaceae</taxon>
        <taxon>Desulfuribacillus</taxon>
    </lineage>
</organism>
<keyword evidence="5" id="KW-0547">Nucleotide-binding</keyword>
<keyword evidence="12" id="KW-1185">Reference proteome</keyword>
<dbReference type="PANTHER" id="PTHR24421:SF10">
    <property type="entry name" value="NITRATE_NITRITE SENSOR PROTEIN NARQ"/>
    <property type="match status" value="1"/>
</dbReference>
<dbReference type="SMART" id="SM00065">
    <property type="entry name" value="GAF"/>
    <property type="match status" value="1"/>
</dbReference>
<evidence type="ECO:0000313" key="12">
    <source>
        <dbReference type="Proteomes" id="UP000095255"/>
    </source>
</evidence>
<keyword evidence="8" id="KW-0902">Two-component regulatory system</keyword>
<sequence>MKNNPITILLIIVAIFVALIEFLRYQITINIDAQSFPPYYIALVTGVLLAVGNYIILNKLLKKYIEQQAKLKQTESLYKLGIELGSFRDVASNLEIAVKQVLDLLKTDFVALALYNQRKNEIQWRFVAGNKTDKHKMIRHKKGEGVAGLCIERRTIVKVEEYPHKIPLPTADNMPIMKVEKLVSGIAVPLTYEEQIYGAIFIAHRKFYQYNDDEIFILYGIANQLGVLLEHSRLYQEIESLATVAERERLAREIHDGVAQTIGYVKLQLKKLQRLLEEEKISDAKVIMKDITDAIEQSYEEVRDSIHGLKDKELFSKGLHHWIGVHAKNYENQHKIQVEVDFLDQTTSQLSEIAKIQIGRIIQEALNNIRKHAQATQVKITVGRDENNQTFIEIADNGKGFDCNGSPEGHYGLTIMEERANSIGGTMVIESAKGKGTKVIVKIPHSENERRDFSWI</sequence>
<dbReference type="Pfam" id="PF13185">
    <property type="entry name" value="GAF_2"/>
    <property type="match status" value="1"/>
</dbReference>
<evidence type="ECO:0000256" key="6">
    <source>
        <dbReference type="ARBA" id="ARBA00022777"/>
    </source>
</evidence>